<keyword evidence="5" id="KW-0804">Transcription</keyword>
<dbReference type="Pfam" id="PF04542">
    <property type="entry name" value="Sigma70_r2"/>
    <property type="match status" value="1"/>
</dbReference>
<evidence type="ECO:0000259" key="7">
    <source>
        <dbReference type="Pfam" id="PF08281"/>
    </source>
</evidence>
<dbReference type="InterPro" id="IPR007627">
    <property type="entry name" value="RNA_pol_sigma70_r2"/>
</dbReference>
<keyword evidence="3" id="KW-0731">Sigma factor</keyword>
<accession>A0ABQ1QSS6</accession>
<evidence type="ECO:0000313" key="9">
    <source>
        <dbReference type="Proteomes" id="UP000617355"/>
    </source>
</evidence>
<evidence type="ECO:0000256" key="2">
    <source>
        <dbReference type="ARBA" id="ARBA00023015"/>
    </source>
</evidence>
<keyword evidence="2" id="KW-0805">Transcription regulation</keyword>
<evidence type="ECO:0000256" key="1">
    <source>
        <dbReference type="ARBA" id="ARBA00010641"/>
    </source>
</evidence>
<dbReference type="SUPFAM" id="SSF88659">
    <property type="entry name" value="Sigma3 and sigma4 domains of RNA polymerase sigma factors"/>
    <property type="match status" value="1"/>
</dbReference>
<dbReference type="InterPro" id="IPR013325">
    <property type="entry name" value="RNA_pol_sigma_r2"/>
</dbReference>
<dbReference type="CDD" id="cd06171">
    <property type="entry name" value="Sigma70_r4"/>
    <property type="match status" value="1"/>
</dbReference>
<keyword evidence="9" id="KW-1185">Reference proteome</keyword>
<proteinExistence type="inferred from homology"/>
<sequence length="185" mass="20236">MSAKERALDAWLVAAARTGDRRAMARLVALRDPRLLAHATRLLGEREGARDVVQEAWIEILRGLGRLRDESLFLPWALRIVTRRVAREIRRRQRGRSLAEAVRAEVEPSVAEAGPGALDAAKLRAAIAALPPAQAATVALFYLEDLSVTEVATALDVPVGTVKTRLMHARAKLRALLEGNENGQT</sequence>
<keyword evidence="8" id="KW-0240">DNA-directed RNA polymerase</keyword>
<comment type="similarity">
    <text evidence="1">Belongs to the sigma-70 factor family. ECF subfamily.</text>
</comment>
<evidence type="ECO:0000259" key="6">
    <source>
        <dbReference type="Pfam" id="PF04542"/>
    </source>
</evidence>
<dbReference type="InterPro" id="IPR039425">
    <property type="entry name" value="RNA_pol_sigma-70-like"/>
</dbReference>
<evidence type="ECO:0000256" key="3">
    <source>
        <dbReference type="ARBA" id="ARBA00023082"/>
    </source>
</evidence>
<dbReference type="PANTHER" id="PTHR43133:SF8">
    <property type="entry name" value="RNA POLYMERASE SIGMA FACTOR HI_1459-RELATED"/>
    <property type="match status" value="1"/>
</dbReference>
<organism evidence="8 9">
    <name type="scientific">Sinisalibacter lacisalsi</name>
    <dbReference type="NCBI Taxonomy" id="1526570"/>
    <lineage>
        <taxon>Bacteria</taxon>
        <taxon>Pseudomonadati</taxon>
        <taxon>Pseudomonadota</taxon>
        <taxon>Alphaproteobacteria</taxon>
        <taxon>Rhodobacterales</taxon>
        <taxon>Roseobacteraceae</taxon>
        <taxon>Sinisalibacter</taxon>
    </lineage>
</organism>
<feature type="domain" description="RNA polymerase sigma factor 70 region 4 type 2" evidence="7">
    <location>
        <begin position="122"/>
        <end position="173"/>
    </location>
</feature>
<reference evidence="9" key="1">
    <citation type="journal article" date="2019" name="Int. J. Syst. Evol. Microbiol.">
        <title>The Global Catalogue of Microorganisms (GCM) 10K type strain sequencing project: providing services to taxonomists for standard genome sequencing and annotation.</title>
        <authorList>
            <consortium name="The Broad Institute Genomics Platform"/>
            <consortium name="The Broad Institute Genome Sequencing Center for Infectious Disease"/>
            <person name="Wu L."/>
            <person name="Ma J."/>
        </authorList>
    </citation>
    <scope>NUCLEOTIDE SEQUENCE [LARGE SCALE GENOMIC DNA]</scope>
    <source>
        <strain evidence="9">CGMCC 1.12922</strain>
    </source>
</reference>
<evidence type="ECO:0000256" key="5">
    <source>
        <dbReference type="ARBA" id="ARBA00023163"/>
    </source>
</evidence>
<dbReference type="EMBL" id="BMGI01000005">
    <property type="protein sequence ID" value="GGD44231.1"/>
    <property type="molecule type" value="Genomic_DNA"/>
</dbReference>
<keyword evidence="4" id="KW-0238">DNA-binding</keyword>
<name>A0ABQ1QSS6_9RHOB</name>
<dbReference type="InterPro" id="IPR036388">
    <property type="entry name" value="WH-like_DNA-bd_sf"/>
</dbReference>
<dbReference type="RefSeq" id="WP_188529268.1">
    <property type="nucleotide sequence ID" value="NZ_BMGI01000005.1"/>
</dbReference>
<dbReference type="GO" id="GO:0000428">
    <property type="term" value="C:DNA-directed RNA polymerase complex"/>
    <property type="evidence" value="ECO:0007669"/>
    <property type="project" value="UniProtKB-KW"/>
</dbReference>
<dbReference type="Pfam" id="PF08281">
    <property type="entry name" value="Sigma70_r4_2"/>
    <property type="match status" value="1"/>
</dbReference>
<evidence type="ECO:0000256" key="4">
    <source>
        <dbReference type="ARBA" id="ARBA00023125"/>
    </source>
</evidence>
<dbReference type="InterPro" id="IPR013324">
    <property type="entry name" value="RNA_pol_sigma_r3/r4-like"/>
</dbReference>
<evidence type="ECO:0000313" key="8">
    <source>
        <dbReference type="EMBL" id="GGD44231.1"/>
    </source>
</evidence>
<feature type="domain" description="RNA polymerase sigma-70 region 2" evidence="6">
    <location>
        <begin position="33"/>
        <end position="94"/>
    </location>
</feature>
<dbReference type="SUPFAM" id="SSF88946">
    <property type="entry name" value="Sigma2 domain of RNA polymerase sigma factors"/>
    <property type="match status" value="1"/>
</dbReference>
<dbReference type="PANTHER" id="PTHR43133">
    <property type="entry name" value="RNA POLYMERASE ECF-TYPE SIGMA FACTO"/>
    <property type="match status" value="1"/>
</dbReference>
<dbReference type="InterPro" id="IPR014284">
    <property type="entry name" value="RNA_pol_sigma-70_dom"/>
</dbReference>
<protein>
    <submittedName>
        <fullName evidence="8">DNA-directed RNA polymerase sigma-70 factor</fullName>
    </submittedName>
</protein>
<dbReference type="Proteomes" id="UP000617355">
    <property type="component" value="Unassembled WGS sequence"/>
</dbReference>
<dbReference type="Gene3D" id="1.10.1740.10">
    <property type="match status" value="1"/>
</dbReference>
<dbReference type="InterPro" id="IPR013249">
    <property type="entry name" value="RNA_pol_sigma70_r4_t2"/>
</dbReference>
<dbReference type="NCBIfam" id="TIGR02937">
    <property type="entry name" value="sigma70-ECF"/>
    <property type="match status" value="1"/>
</dbReference>
<comment type="caution">
    <text evidence="8">The sequence shown here is derived from an EMBL/GenBank/DDBJ whole genome shotgun (WGS) entry which is preliminary data.</text>
</comment>
<dbReference type="Gene3D" id="1.10.10.10">
    <property type="entry name" value="Winged helix-like DNA-binding domain superfamily/Winged helix DNA-binding domain"/>
    <property type="match status" value="1"/>
</dbReference>
<gene>
    <name evidence="8" type="primary">rpoE</name>
    <name evidence="8" type="ORF">GCM10011358_30000</name>
</gene>